<dbReference type="RefSeq" id="WP_304543077.1">
    <property type="nucleotide sequence ID" value="NZ_JARPTC010000016.1"/>
</dbReference>
<name>A0AAW7ZDI1_9FIRM</name>
<keyword evidence="1" id="KW-0813">Transport</keyword>
<reference evidence="9" key="1">
    <citation type="journal article" date="2023" name="J. Hazard. Mater.">
        <title>Anaerobic biodegradation of pyrene and benzo[a]pyrene by a new sulfate-reducing Desulforamulus aquiferis strain DSA.</title>
        <authorList>
            <person name="Zhang Z."/>
            <person name="Sun J."/>
            <person name="Gong X."/>
            <person name="Wang C."/>
            <person name="Wang H."/>
        </authorList>
    </citation>
    <scope>NUCLEOTIDE SEQUENCE</scope>
    <source>
        <strain evidence="9">DSA</strain>
    </source>
</reference>
<dbReference type="GO" id="GO:0046872">
    <property type="term" value="F:metal ion binding"/>
    <property type="evidence" value="ECO:0007669"/>
    <property type="project" value="UniProtKB-KW"/>
</dbReference>
<keyword evidence="10" id="KW-1185">Reference proteome</keyword>
<evidence type="ECO:0000259" key="8">
    <source>
        <dbReference type="Pfam" id="PF13183"/>
    </source>
</evidence>
<dbReference type="InterPro" id="IPR009051">
    <property type="entry name" value="Helical_ferredxn"/>
</dbReference>
<proteinExistence type="predicted"/>
<dbReference type="InterPro" id="IPR017900">
    <property type="entry name" value="4Fe4S_Fe_S_CS"/>
</dbReference>
<dbReference type="InterPro" id="IPR017896">
    <property type="entry name" value="4Fe4S_Fe-S-bd"/>
</dbReference>
<keyword evidence="6" id="KW-0411">Iron-sulfur</keyword>
<evidence type="ECO:0000256" key="2">
    <source>
        <dbReference type="ARBA" id="ARBA00022485"/>
    </source>
</evidence>
<evidence type="ECO:0000259" key="7">
    <source>
        <dbReference type="Pfam" id="PF02754"/>
    </source>
</evidence>
<protein>
    <submittedName>
        <fullName evidence="9">(Fe-S)-binding protein</fullName>
    </submittedName>
</protein>
<organism evidence="9 10">
    <name type="scientific">Desulforamulus aquiferis</name>
    <dbReference type="NCBI Taxonomy" id="1397668"/>
    <lineage>
        <taxon>Bacteria</taxon>
        <taxon>Bacillati</taxon>
        <taxon>Bacillota</taxon>
        <taxon>Clostridia</taxon>
        <taxon>Eubacteriales</taxon>
        <taxon>Peptococcaceae</taxon>
        <taxon>Desulforamulus</taxon>
    </lineage>
</organism>
<dbReference type="EMBL" id="JARPTC010000016">
    <property type="protein sequence ID" value="MDO7787763.1"/>
    <property type="molecule type" value="Genomic_DNA"/>
</dbReference>
<accession>A0AAW7ZDI1</accession>
<keyword evidence="2" id="KW-0004">4Fe-4S</keyword>
<dbReference type="Pfam" id="PF13183">
    <property type="entry name" value="Fer4_8"/>
    <property type="match status" value="1"/>
</dbReference>
<dbReference type="InterPro" id="IPR004017">
    <property type="entry name" value="Cys_rich_dom"/>
</dbReference>
<reference evidence="9" key="2">
    <citation type="submission" date="2023-03" db="EMBL/GenBank/DDBJ databases">
        <authorList>
            <person name="Zhang Z."/>
        </authorList>
    </citation>
    <scope>NUCLEOTIDE SEQUENCE</scope>
    <source>
        <strain evidence="9">DSA</strain>
    </source>
</reference>
<keyword evidence="3" id="KW-0479">Metal-binding</keyword>
<evidence type="ECO:0000313" key="10">
    <source>
        <dbReference type="Proteomes" id="UP001172911"/>
    </source>
</evidence>
<feature type="domain" description="Cysteine-rich" evidence="7">
    <location>
        <begin position="392"/>
        <end position="491"/>
    </location>
</feature>
<comment type="caution">
    <text evidence="9">The sequence shown here is derived from an EMBL/GenBank/DDBJ whole genome shotgun (WGS) entry which is preliminary data.</text>
</comment>
<dbReference type="Gene3D" id="1.10.1060.10">
    <property type="entry name" value="Alpha-helical ferredoxin"/>
    <property type="match status" value="1"/>
</dbReference>
<feature type="domain" description="4Fe-4S ferredoxin-type" evidence="8">
    <location>
        <begin position="102"/>
        <end position="189"/>
    </location>
</feature>
<evidence type="ECO:0000256" key="4">
    <source>
        <dbReference type="ARBA" id="ARBA00022982"/>
    </source>
</evidence>
<dbReference type="Pfam" id="PF02754">
    <property type="entry name" value="CCG"/>
    <property type="match status" value="1"/>
</dbReference>
<dbReference type="PANTHER" id="PTHR43551">
    <property type="entry name" value="FUMARATE REDUCTASE IRON-SULFUR SUBUNIT"/>
    <property type="match status" value="1"/>
</dbReference>
<keyword evidence="4" id="KW-0249">Electron transport</keyword>
<dbReference type="AlphaFoldDB" id="A0AAW7ZDI1"/>
<dbReference type="GO" id="GO:0016491">
    <property type="term" value="F:oxidoreductase activity"/>
    <property type="evidence" value="ECO:0007669"/>
    <property type="project" value="UniProtKB-ARBA"/>
</dbReference>
<dbReference type="PANTHER" id="PTHR43551:SF1">
    <property type="entry name" value="HETERODISULFIDE REDUCTASE"/>
    <property type="match status" value="1"/>
</dbReference>
<dbReference type="PROSITE" id="PS00198">
    <property type="entry name" value="4FE4S_FER_1"/>
    <property type="match status" value="1"/>
</dbReference>
<gene>
    <name evidence="9" type="ORF">P6N53_11090</name>
</gene>
<evidence type="ECO:0000256" key="6">
    <source>
        <dbReference type="ARBA" id="ARBA00023014"/>
    </source>
</evidence>
<evidence type="ECO:0000256" key="5">
    <source>
        <dbReference type="ARBA" id="ARBA00023004"/>
    </source>
</evidence>
<dbReference type="SUPFAM" id="SSF46548">
    <property type="entry name" value="alpha-helical ferredoxin"/>
    <property type="match status" value="1"/>
</dbReference>
<dbReference type="GO" id="GO:0051539">
    <property type="term" value="F:4 iron, 4 sulfur cluster binding"/>
    <property type="evidence" value="ECO:0007669"/>
    <property type="project" value="UniProtKB-KW"/>
</dbReference>
<evidence type="ECO:0000256" key="3">
    <source>
        <dbReference type="ARBA" id="ARBA00022723"/>
    </source>
</evidence>
<sequence length="544" mass="61637">MANIRPQDMGKPSEQLCKIENLMPLPAPYDKPGMEPDFSTPKDAWKDTYCTSLDGFVGNETLVRPKTKEEEEAMVKQFLTGLERLFSDETNRNYLQPLMLSFEYCAKCNTCSEACHVFKASGEAEIYRPIFRSEVMRKIAKKHFGGGGLLSKFAGGDIDINFETIFRLGELAYRCNLCRRCAQTCPLGLDNGLLARELRKVFSMEMGIAPKPLHEKGSMLQLKTGSSTGITREAFLDMIEFLEEDIYERTGKQYKIPVDKKGADILLTHNAGEYMAWPENPAAFAIIFEEAGLDWTLSSELLGYDNVNYGLFYDDAQSRKIGLGQMKAAKDLGVRRIVVGECGHAHKAAMVSIDRAFVGEDNIPRESFLPLLWDLIRNNVFKLDPMRNNFPVTLHDPCNVARMMGVIQPQREILKVIAPQFREMYPHGAKNFCCGGGSGFAIMKSFNFPEFRNKVTSRMKFKQILEAFQGDMESDIPKYVCAPCSNCKGAIRDILEYYQATAKFNVHYAGLVELVVNAMVQFDKPFLEFLDEEEFYETHVKNKK</sequence>
<evidence type="ECO:0000256" key="1">
    <source>
        <dbReference type="ARBA" id="ARBA00022448"/>
    </source>
</evidence>
<dbReference type="Proteomes" id="UP001172911">
    <property type="component" value="Unassembled WGS sequence"/>
</dbReference>
<keyword evidence="5" id="KW-0408">Iron</keyword>
<evidence type="ECO:0000313" key="9">
    <source>
        <dbReference type="EMBL" id="MDO7787763.1"/>
    </source>
</evidence>